<dbReference type="Pfam" id="PF04235">
    <property type="entry name" value="DUF418"/>
    <property type="match status" value="1"/>
</dbReference>
<dbReference type="PANTHER" id="PTHR30590:SF2">
    <property type="entry name" value="INNER MEMBRANE PROTEIN"/>
    <property type="match status" value="1"/>
</dbReference>
<evidence type="ECO:0000256" key="1">
    <source>
        <dbReference type="SAM" id="Phobius"/>
    </source>
</evidence>
<dbReference type="InterPro" id="IPR012429">
    <property type="entry name" value="HGSNAT_cat"/>
</dbReference>
<dbReference type="PANTHER" id="PTHR30590">
    <property type="entry name" value="INNER MEMBRANE PROTEIN"/>
    <property type="match status" value="1"/>
</dbReference>
<keyword evidence="5" id="KW-1185">Reference proteome</keyword>
<feature type="transmembrane region" description="Helical" evidence="1">
    <location>
        <begin position="373"/>
        <end position="394"/>
    </location>
</feature>
<proteinExistence type="predicted"/>
<feature type="domain" description="DUF418" evidence="2">
    <location>
        <begin position="254"/>
        <end position="412"/>
    </location>
</feature>
<accession>A0A844YW86</accession>
<reference evidence="4 5" key="1">
    <citation type="submission" date="2019-12" db="EMBL/GenBank/DDBJ databases">
        <title>Genomic-based taxomic classification of the family Erythrobacteraceae.</title>
        <authorList>
            <person name="Xu L."/>
        </authorList>
    </citation>
    <scope>NUCLEOTIDE SEQUENCE [LARGE SCALE GENOMIC DNA]</scope>
    <source>
        <strain evidence="4 5">M0322</strain>
    </source>
</reference>
<evidence type="ECO:0000313" key="5">
    <source>
        <dbReference type="Proteomes" id="UP000466966"/>
    </source>
</evidence>
<dbReference type="AlphaFoldDB" id="A0A844YW86"/>
<feature type="transmembrane region" description="Helical" evidence="1">
    <location>
        <begin position="266"/>
        <end position="286"/>
    </location>
</feature>
<dbReference type="Proteomes" id="UP000466966">
    <property type="component" value="Unassembled WGS sequence"/>
</dbReference>
<feature type="transmembrane region" description="Helical" evidence="1">
    <location>
        <begin position="306"/>
        <end position="326"/>
    </location>
</feature>
<evidence type="ECO:0000259" key="2">
    <source>
        <dbReference type="Pfam" id="PF04235"/>
    </source>
</evidence>
<comment type="caution">
    <text evidence="4">The sequence shown here is derived from an EMBL/GenBank/DDBJ whole genome shotgun (WGS) entry which is preliminary data.</text>
</comment>
<feature type="domain" description="Heparan-alpha-glucosaminide N-acetyltransferase catalytic" evidence="3">
    <location>
        <begin position="44"/>
        <end position="183"/>
    </location>
</feature>
<feature type="transmembrane region" description="Helical" evidence="1">
    <location>
        <begin position="238"/>
        <end position="254"/>
    </location>
</feature>
<organism evidence="4 5">
    <name type="scientific">Alteraurantiacibacter buctensis</name>
    <dbReference type="NCBI Taxonomy" id="1503981"/>
    <lineage>
        <taxon>Bacteria</taxon>
        <taxon>Pseudomonadati</taxon>
        <taxon>Pseudomonadota</taxon>
        <taxon>Alphaproteobacteria</taxon>
        <taxon>Sphingomonadales</taxon>
        <taxon>Erythrobacteraceae</taxon>
        <taxon>Alteraurantiacibacter</taxon>
    </lineage>
</organism>
<feature type="transmembrane region" description="Helical" evidence="1">
    <location>
        <begin position="347"/>
        <end position="367"/>
    </location>
</feature>
<dbReference type="EMBL" id="WTYV01000001">
    <property type="protein sequence ID" value="MXO70734.1"/>
    <property type="molecule type" value="Genomic_DNA"/>
</dbReference>
<name>A0A844YW86_9SPHN</name>
<dbReference type="Pfam" id="PF07786">
    <property type="entry name" value="HGSNAT_cat"/>
    <property type="match status" value="1"/>
</dbReference>
<evidence type="ECO:0000313" key="4">
    <source>
        <dbReference type="EMBL" id="MXO70734.1"/>
    </source>
</evidence>
<feature type="transmembrane region" description="Helical" evidence="1">
    <location>
        <begin position="122"/>
        <end position="138"/>
    </location>
</feature>
<keyword evidence="1" id="KW-0472">Membrane</keyword>
<evidence type="ECO:0000259" key="3">
    <source>
        <dbReference type="Pfam" id="PF07786"/>
    </source>
</evidence>
<sequence length="426" mass="47140">MARWNGCGARARWARPVCRCGWCQTRRGDSAHPATDGVRGVNGRISMVDALRGWALLGLFLVHCVERFALYRLEPWNDDTLRLIFALFGSKSFALFAMLFGFSFATIMGNARARGTDFTGRFIWRLVLLLGFGTLHVALFRGEILQLLAVVGLLMIPFDRVKSDRVLLAVAMVAFLQVPLLARMVGAALGQGWAAMPLFPAPPDDLTTLTTGTFWQATWENLTRGNVVKWSFYIERGRAMQIVGLFLVGMVIQRRGWLARADRHRLGWGLVLLGGGALGLLGRDLALLVADLLPGLPGDRHAANAGMMWSMLGWTAVHAAVFVFAWQTPVQRLLGWLAAPGRMTLTLYIGQSVLMAPLLYGWGLGLWDAFNPTVMALAGLVLFALQALAARWWFARFRYGPMEWLWRAGTLGTWAVPNRLAAANAR</sequence>
<keyword evidence="1" id="KW-0812">Transmembrane</keyword>
<protein>
    <submittedName>
        <fullName evidence="4">DUF418 domain-containing protein</fullName>
    </submittedName>
</protein>
<feature type="transmembrane region" description="Helical" evidence="1">
    <location>
        <begin position="93"/>
        <end position="110"/>
    </location>
</feature>
<keyword evidence="1" id="KW-1133">Transmembrane helix</keyword>
<gene>
    <name evidence="4" type="ORF">GRI99_03690</name>
</gene>
<dbReference type="InterPro" id="IPR007349">
    <property type="entry name" value="DUF418"/>
</dbReference>
<dbReference type="InterPro" id="IPR052529">
    <property type="entry name" value="Bact_Transport_Assoc"/>
</dbReference>
<feature type="transmembrane region" description="Helical" evidence="1">
    <location>
        <begin position="166"/>
        <end position="189"/>
    </location>
</feature>